<dbReference type="InterPro" id="IPR002201">
    <property type="entry name" value="Glyco_trans_9"/>
</dbReference>
<dbReference type="EMBL" id="FXTX01000011">
    <property type="protein sequence ID" value="SMP13526.1"/>
    <property type="molecule type" value="Genomic_DNA"/>
</dbReference>
<dbReference type="Proteomes" id="UP001157947">
    <property type="component" value="Unassembled WGS sequence"/>
</dbReference>
<dbReference type="InterPro" id="IPR051199">
    <property type="entry name" value="LPS_LOS_Heptosyltrfase"/>
</dbReference>
<evidence type="ECO:0000256" key="5">
    <source>
        <dbReference type="ARBA" id="ARBA00047503"/>
    </source>
</evidence>
<dbReference type="NCBIfam" id="TIGR02195">
    <property type="entry name" value="heptsyl_trn_II"/>
    <property type="match status" value="1"/>
</dbReference>
<comment type="catalytic activity">
    <reaction evidence="5">
        <text>an L-alpha-D-Hep-(1-&gt;5)-[alpha-Kdo-(2-&gt;4)]-alpha-Kdo-(2-&gt;6)-lipid A + ADP-L-glycero-beta-D-manno-heptose = an L-alpha-D-Hep-(1-&gt;3)-L-alpha-D-Hep-(1-&gt;5)-[alpha-Kdo-(2-&gt;4)]-alpha-Kdo-(2-&gt;6)-lipid A + ADP + H(+)</text>
        <dbReference type="Rhea" id="RHEA:74071"/>
        <dbReference type="ChEBI" id="CHEBI:15378"/>
        <dbReference type="ChEBI" id="CHEBI:61506"/>
        <dbReference type="ChEBI" id="CHEBI:193068"/>
        <dbReference type="ChEBI" id="CHEBI:193069"/>
        <dbReference type="ChEBI" id="CHEBI:456216"/>
        <dbReference type="EC" id="2.4.99.24"/>
    </reaction>
</comment>
<evidence type="ECO:0000256" key="4">
    <source>
        <dbReference type="ARBA" id="ARBA00044042"/>
    </source>
</evidence>
<dbReference type="CDD" id="cd03789">
    <property type="entry name" value="GT9_LPS_heptosyltransferase"/>
    <property type="match status" value="1"/>
</dbReference>
<dbReference type="PANTHER" id="PTHR30160:SF1">
    <property type="entry name" value="LIPOPOLYSACCHARIDE 1,2-N-ACETYLGLUCOSAMINETRANSFERASE-RELATED"/>
    <property type="match status" value="1"/>
</dbReference>
<evidence type="ECO:0000256" key="1">
    <source>
        <dbReference type="ARBA" id="ARBA00022676"/>
    </source>
</evidence>
<keyword evidence="2" id="KW-0808">Transferase</keyword>
<dbReference type="GO" id="GO:0005829">
    <property type="term" value="C:cytosol"/>
    <property type="evidence" value="ECO:0007669"/>
    <property type="project" value="TreeGrafter"/>
</dbReference>
<accession>A0AA45WM52</accession>
<evidence type="ECO:0000313" key="7">
    <source>
        <dbReference type="Proteomes" id="UP001157947"/>
    </source>
</evidence>
<keyword evidence="7" id="KW-1185">Reference proteome</keyword>
<dbReference type="EC" id="2.4.99.24" evidence="4"/>
<comment type="caution">
    <text evidence="6">The sequence shown here is derived from an EMBL/GenBank/DDBJ whole genome shotgun (WGS) entry which is preliminary data.</text>
</comment>
<dbReference type="GO" id="GO:0008713">
    <property type="term" value="F:ADP-heptose-lipopolysaccharide heptosyltransferase activity"/>
    <property type="evidence" value="ECO:0007669"/>
    <property type="project" value="UniProtKB-EC"/>
</dbReference>
<organism evidence="6 7">
    <name type="scientific">Venenivibrio stagnispumantis</name>
    <dbReference type="NCBI Taxonomy" id="407998"/>
    <lineage>
        <taxon>Bacteria</taxon>
        <taxon>Pseudomonadati</taxon>
        <taxon>Aquificota</taxon>
        <taxon>Aquificia</taxon>
        <taxon>Aquificales</taxon>
        <taxon>Hydrogenothermaceae</taxon>
        <taxon>Venenivibrio</taxon>
    </lineage>
</organism>
<name>A0AA45WM52_9AQUI</name>
<reference evidence="6" key="1">
    <citation type="submission" date="2017-05" db="EMBL/GenBank/DDBJ databases">
        <authorList>
            <person name="Varghese N."/>
            <person name="Submissions S."/>
        </authorList>
    </citation>
    <scope>NUCLEOTIDE SEQUENCE</scope>
    <source>
        <strain evidence="6">DSM 18763</strain>
    </source>
</reference>
<evidence type="ECO:0000313" key="6">
    <source>
        <dbReference type="EMBL" id="SMP13526.1"/>
    </source>
</evidence>
<evidence type="ECO:0000256" key="3">
    <source>
        <dbReference type="ARBA" id="ARBA00043995"/>
    </source>
</evidence>
<dbReference type="SUPFAM" id="SSF53756">
    <property type="entry name" value="UDP-Glycosyltransferase/glycogen phosphorylase"/>
    <property type="match status" value="1"/>
</dbReference>
<dbReference type="RefSeq" id="WP_265133809.1">
    <property type="nucleotide sequence ID" value="NZ_FXTX01000011.1"/>
</dbReference>
<sequence>MKIVVWQTAFLGDLILTTPLIASLKNIYKESKIYLISKPFGKDVFKNNPYLDKLIIFDKNKQSTLNLIKTLYKEKFDIAISPHRSHRASYSLFLARIPKRIGFDKAGFSFLYTDKAIHRFDGTHEIIRNLSLLKFLPEYDEKKIIDIPQIFLDEEEEKYFTKFKLVEKDYIVIAPGSKWATKRWTAKGFAEVIDILSYEGQNIVLIGSKEDEEFTEEILKKVKRNVINLVGKTTLRETFSIIKNAKLLISNDSAPVHMAVAFNTPVIDIYGPTITDFGFYPYRNGVVVEIKDLPCRPCGLHGSDKCPISTHECMEKITPSMVIEKISSHFQNIF</sequence>
<comment type="similarity">
    <text evidence="3">Belongs to the glycosyltransferase 9 family.</text>
</comment>
<evidence type="ECO:0000256" key="2">
    <source>
        <dbReference type="ARBA" id="ARBA00022679"/>
    </source>
</evidence>
<dbReference type="Pfam" id="PF01075">
    <property type="entry name" value="Glyco_transf_9"/>
    <property type="match status" value="1"/>
</dbReference>
<dbReference type="AlphaFoldDB" id="A0AA45WM52"/>
<protein>
    <recommendedName>
        <fullName evidence="4">lipopolysaccharide heptosyltransferase II</fullName>
        <ecNumber evidence="4">2.4.99.24</ecNumber>
    </recommendedName>
</protein>
<dbReference type="InterPro" id="IPR011910">
    <property type="entry name" value="RfaF"/>
</dbReference>
<dbReference type="PANTHER" id="PTHR30160">
    <property type="entry name" value="TETRAACYLDISACCHARIDE 4'-KINASE-RELATED"/>
    <property type="match status" value="1"/>
</dbReference>
<keyword evidence="1" id="KW-0328">Glycosyltransferase</keyword>
<proteinExistence type="inferred from homology"/>
<dbReference type="Gene3D" id="3.40.50.2000">
    <property type="entry name" value="Glycogen Phosphorylase B"/>
    <property type="match status" value="2"/>
</dbReference>
<dbReference type="GO" id="GO:0009244">
    <property type="term" value="P:lipopolysaccharide core region biosynthetic process"/>
    <property type="evidence" value="ECO:0007669"/>
    <property type="project" value="TreeGrafter"/>
</dbReference>
<gene>
    <name evidence="6" type="ORF">SAMN06264868_11113</name>
</gene>